<proteinExistence type="predicted"/>
<dbReference type="PANTHER" id="PTHR10039">
    <property type="entry name" value="AMELOGENIN"/>
    <property type="match status" value="1"/>
</dbReference>
<evidence type="ECO:0000313" key="4">
    <source>
        <dbReference type="Proteomes" id="UP000177798"/>
    </source>
</evidence>
<protein>
    <recommendedName>
        <fullName evidence="2">Nephrocystin 3-like N-terminal domain-containing protein</fullName>
    </recommendedName>
</protein>
<dbReference type="Gene3D" id="3.40.50.300">
    <property type="entry name" value="P-loop containing nucleotide triphosphate hydrolases"/>
    <property type="match status" value="1"/>
</dbReference>
<dbReference type="InterPro" id="IPR056884">
    <property type="entry name" value="NPHP3-like_N"/>
</dbReference>
<accession>A0A1D9QKU2</accession>
<evidence type="ECO:0000259" key="2">
    <source>
        <dbReference type="Pfam" id="PF24883"/>
    </source>
</evidence>
<dbReference type="SUPFAM" id="SSF52540">
    <property type="entry name" value="P-loop containing nucleoside triphosphate hydrolases"/>
    <property type="match status" value="1"/>
</dbReference>
<dbReference type="PANTHER" id="PTHR10039:SF11">
    <property type="entry name" value="NACHT DOMAIN PROTEIN (AFU_ORTHOLOGUE AFUA_1G01490)"/>
    <property type="match status" value="1"/>
</dbReference>
<name>A0A1D9QKU2_SCLS1</name>
<keyword evidence="1" id="KW-0677">Repeat</keyword>
<sequence>MPPSAIHNRPLSPLKQRQLSNGPHFTKLYGSQDYTPLPSFDQRSMTGSDYFQTPLLQDTTQKVIKLYRSELGQSSEKFLHSCKSIEGFFDFVATIRLSQMPHHGSRWDKILKWAEFFTGQVSTYSEEVSSFTAQSEQATNIIYASCKILLEMGPKFVPILEKIFGVLYNCSLTLGFLVRHHELLHTIEELQTVLVTCYADLLKLVTGVTIHYTRRQHDSNFSIRAFDEMFGQSTDEFFMHSDRFVDKIWSTRLERLAEPGDDSVEAVRNFLTPHDRVTRILATTRRTHGSRADFTCEWFDRPLGEFLRGGKNLFMITGPAGSGKSVLSEWVVERLQAFKGRRATEVIRYTIDGALKTELSTLSIVKGLLLQMLQLSAGDKALYKELFHAYELHIQGNSNTKVEDSLWAALGQSLRTDRGQTVVIDGFEQVHGGEGNGLVLLERLRTIVSKHKNTKCIIFSRPLNKPIPGDCSQLSISAQHTTQDLQYFIESLLFSTMNLSQRESALVTAKLLQAANGSYVWTQNAVEILKKEQTLESIMKRLDTLPKDLGKLLDIIMSSIDLKDRDTKSILAWLLASERPLLISEVKQLLEIDTGSCQHVQRVTRTEDDITAAVGPLIKMDDGFARFSHDLVKQNITQRSMSILDYKNTGAFPFHIKEAHYDLALRSLAYVKATLTRRSAQLTFTTISEEDLDELFQKYEFIQYASRYWIVHLAASPLNEGAQQKLTPGFKTCFPDSVLLSMFEGSCWEYQFPLEDALSKLQLALSVRKLVLGGTSASVLQTLLNIARLGHISTSSNVEHYYDAWKLAEALHVSSIAFKCAQQYIERTSSITITEKNEVLVRKTELLEYIIKVQRSTNSVSQGTITYAESLIQIYVSTHQTSKVSEWQKYTYELNVTVYGKSAPQTIKSWEIISRSSTEISKVDQYTSTLEQEYEISVRKMSAADTKRLELSWAMIEKCEKEKNTVKTEEILINLWQSLTSLTQTYDVSIQEKKIEVALRYVEFLRREQRTVEAEIILRGIHIDLEHSDIQSTTLIKHTKLVGDHLRSIGSVAAARLVFSNLWEYYVRNGRQESTEAISVSKSLTQITETKTEETTWDITTVREVFERTIVNKTTKTIDATTIRQATSLCSTYYSEQRWSEITQVTNSTLLRIWPSFSGNNVNVSLPTNLAAEILELLDRLAFAHSKLRQIDLAEVTYRKILYAVIATTETSDELLESTSNKLIDFYESHSMTAKLIIVYRDLHHEIEKRHGKTHTWTIKTLYLLGGLSMQIYNITEAETAYRTIHVNLGNGNTEICHKDALRAASKLCVIYEQQRQYVLAQKICSSLWQMLVKHGKEYEIKSDFAEDLYQRYVRVVRQASETHHTLLRHLAVDFRKACVTFYGVHEEVTIKSTLQVAELDEHSEQYREDAISMYEDADSKAHEAPKGQITETTLQAVLAAKKRLPHLYSISKLSTSTKAIALYRQEFNKFYTEKGYAHRYTLLWLGHLTKALATQDKPEATTEAQQTLQVSVIEILKSEKNSQILSDSAATLATIYRNAGLESEAKRLMNQVRTQAIFAHSNLEMDPKIKLESHTWVFFVSFESTITGRKELYSSMMAGLFMEAFLYQMYQRSIAQKMFFTTVLSYASRLLAFLKEVEDDAGLEIADKSVLEYFATNLEVKKNLCSHILREFLHIVLVNLNDGEAEISILQAGIDATSAYMDKSKFTEAQELAGYVDFFQKFYGGYDTLLKVDMGLRLAHVLVSSETKLKKDPQLRTSSVALSGSIMKQIIKRLRAGKLQIVDLPIEQLNTACGLLGETQDLESLEWLLTQLWNSRHSQPSWSSATIVHIGRLLVETQFSSNHQEQAIHLLEDMCYNVRRVWGALDPTTLEMQNLLSAFYTSSPNPNLTKAMRIHEDILRSTVSDAGDELPSNEVCVIAIAQLELLKRVYWRKGTWDKDVSIYVDLWRQVEQEFEDEHAWKEASKALKGVDKWSVKKGEKGERDNELGIWKRPESFEFMTAQEGTRQHSNKLRKTSSMWGFSGYIHNHERERQGV</sequence>
<evidence type="ECO:0000313" key="3">
    <source>
        <dbReference type="EMBL" id="APA15223.1"/>
    </source>
</evidence>
<reference evidence="4" key="1">
    <citation type="journal article" date="2017" name="Genome Biol. Evol.">
        <title>The complete genome sequence of the phytopathogenic fungus Sclerotinia sclerotiorum reveals insights into the genome architecture of broad host range pathogens.</title>
        <authorList>
            <person name="Derbyshire M."/>
            <person name="Denton-Giles M."/>
            <person name="Hegedus D."/>
            <person name="Seifbarghy S."/>
            <person name="Rollins J."/>
            <person name="van Kan J."/>
            <person name="Seidl M.F."/>
            <person name="Faino L."/>
            <person name="Mbengue M."/>
            <person name="Navaud O."/>
            <person name="Raffaele S."/>
            <person name="Hammond-Kosack K."/>
            <person name="Heard S."/>
            <person name="Oliver R."/>
        </authorList>
    </citation>
    <scope>NUCLEOTIDE SEQUENCE [LARGE SCALE GENOMIC DNA]</scope>
    <source>
        <strain evidence="4">ATCC 18683 / 1980 / Ss-1</strain>
    </source>
</reference>
<dbReference type="OrthoDB" id="2546325at2759"/>
<evidence type="ECO:0000256" key="1">
    <source>
        <dbReference type="ARBA" id="ARBA00022737"/>
    </source>
</evidence>
<gene>
    <name evidence="3" type="ORF">sscle_14g099930</name>
</gene>
<dbReference type="Proteomes" id="UP000177798">
    <property type="component" value="Chromosome 14"/>
</dbReference>
<dbReference type="VEuPathDB" id="FungiDB:sscle_14g099930"/>
<dbReference type="InterPro" id="IPR027417">
    <property type="entry name" value="P-loop_NTPase"/>
</dbReference>
<feature type="domain" description="Nephrocystin 3-like N-terminal" evidence="2">
    <location>
        <begin position="295"/>
        <end position="461"/>
    </location>
</feature>
<organism evidence="3 4">
    <name type="scientific">Sclerotinia sclerotiorum (strain ATCC 18683 / 1980 / Ss-1)</name>
    <name type="common">White mold</name>
    <name type="synonym">Whetzelinia sclerotiorum</name>
    <dbReference type="NCBI Taxonomy" id="665079"/>
    <lineage>
        <taxon>Eukaryota</taxon>
        <taxon>Fungi</taxon>
        <taxon>Dikarya</taxon>
        <taxon>Ascomycota</taxon>
        <taxon>Pezizomycotina</taxon>
        <taxon>Leotiomycetes</taxon>
        <taxon>Helotiales</taxon>
        <taxon>Sclerotiniaceae</taxon>
        <taxon>Sclerotinia</taxon>
    </lineage>
</organism>
<dbReference type="Pfam" id="PF24883">
    <property type="entry name" value="NPHP3_N"/>
    <property type="match status" value="1"/>
</dbReference>
<dbReference type="EMBL" id="CP017827">
    <property type="protein sequence ID" value="APA15223.1"/>
    <property type="molecule type" value="Genomic_DNA"/>
</dbReference>